<dbReference type="OrthoDB" id="7236134at2"/>
<evidence type="ECO:0000313" key="2">
    <source>
        <dbReference type="Proteomes" id="UP000001508"/>
    </source>
</evidence>
<dbReference type="InParanoid" id="D6Z4P5"/>
<gene>
    <name evidence="1" type="ordered locus">DaAHT2_1839</name>
</gene>
<dbReference type="eggNOG" id="COG4122">
    <property type="taxonomic scope" value="Bacteria"/>
</dbReference>
<name>D6Z4P5_DESAT</name>
<dbReference type="SUPFAM" id="SSF53335">
    <property type="entry name" value="S-adenosyl-L-methionine-dependent methyltransferases"/>
    <property type="match status" value="1"/>
</dbReference>
<dbReference type="EMBL" id="CP001940">
    <property type="protein sequence ID" value="ADH86520.1"/>
    <property type="molecule type" value="Genomic_DNA"/>
</dbReference>
<accession>D6Z4P5</accession>
<dbReference type="AlphaFoldDB" id="D6Z4P5"/>
<sequence length="249" mass="28705">MDQTAESKEARIYLENGYKEVNGWLGANIPKALDCCVTIMKQHDHKWEHSLEIGVHEGKFFIPIERVTPDDKEAVAIDVFDIQMFNIDKSGLGNLQRFMANISKYCRLPGRVVVEKEDSFNMRMTHLNDRNYSLISVDGGHTVQHVMFDMEFAAERLQPGGIIILDDFPNNSWLGVLEGITLYFHRQSARVAPFAVGYNKLFITTVSYQKIYFEEIRKNIQNFGLDEGRITQFCGWPIQALAQRHFRPI</sequence>
<proteinExistence type="predicted"/>
<organism evidence="1 2">
    <name type="scientific">Desulfurivibrio alkaliphilus (strain DSM 19089 / UNIQEM U267 / AHT2)</name>
    <dbReference type="NCBI Taxonomy" id="589865"/>
    <lineage>
        <taxon>Bacteria</taxon>
        <taxon>Pseudomonadati</taxon>
        <taxon>Thermodesulfobacteriota</taxon>
        <taxon>Desulfobulbia</taxon>
        <taxon>Desulfobulbales</taxon>
        <taxon>Desulfobulbaceae</taxon>
        <taxon>Desulfurivibrio</taxon>
    </lineage>
</organism>
<dbReference type="KEGG" id="dak:DaAHT2_1839"/>
<reference evidence="2" key="1">
    <citation type="submission" date="2010-02" db="EMBL/GenBank/DDBJ databases">
        <title>Complete sequence of Desulfurivibrio alkaliphilus AHT2.</title>
        <authorList>
            <consortium name="US DOE Joint Genome Institute"/>
            <person name="Pitluck S."/>
            <person name="Chertkov O."/>
            <person name="Detter J.C."/>
            <person name="Han C."/>
            <person name="Tapia R."/>
            <person name="Larimer F."/>
            <person name="Land M."/>
            <person name="Hauser L."/>
            <person name="Kyrpides N."/>
            <person name="Mikhailova N."/>
            <person name="Sorokin D.Y."/>
            <person name="Muyzer G."/>
            <person name="Woyke T."/>
        </authorList>
    </citation>
    <scope>NUCLEOTIDE SEQUENCE [LARGE SCALE GENOMIC DNA]</scope>
    <source>
        <strain evidence="2">DSM 19089 / UNIQEM U267 / AHT2</strain>
    </source>
</reference>
<dbReference type="Gene3D" id="3.40.50.150">
    <property type="entry name" value="Vaccinia Virus protein VP39"/>
    <property type="match status" value="1"/>
</dbReference>
<protein>
    <recommendedName>
        <fullName evidence="3">Class I SAM-dependent methyltransferase</fullName>
    </recommendedName>
</protein>
<dbReference type="InterPro" id="IPR029063">
    <property type="entry name" value="SAM-dependent_MTases_sf"/>
</dbReference>
<dbReference type="Proteomes" id="UP000001508">
    <property type="component" value="Chromosome"/>
</dbReference>
<keyword evidence="2" id="KW-1185">Reference proteome</keyword>
<evidence type="ECO:0008006" key="3">
    <source>
        <dbReference type="Google" id="ProtNLM"/>
    </source>
</evidence>
<dbReference type="HOGENOM" id="CLU_083336_0_0_7"/>
<dbReference type="RefSeq" id="WP_013164043.1">
    <property type="nucleotide sequence ID" value="NC_014216.1"/>
</dbReference>
<dbReference type="STRING" id="589865.DaAHT2_1839"/>
<evidence type="ECO:0000313" key="1">
    <source>
        <dbReference type="EMBL" id="ADH86520.1"/>
    </source>
</evidence>
<dbReference type="Pfam" id="PF13578">
    <property type="entry name" value="Methyltransf_24"/>
    <property type="match status" value="1"/>
</dbReference>